<organism evidence="4">
    <name type="scientific">Haemonchus placei</name>
    <name type="common">Barber's pole worm</name>
    <dbReference type="NCBI Taxonomy" id="6290"/>
    <lineage>
        <taxon>Eukaryota</taxon>
        <taxon>Metazoa</taxon>
        <taxon>Ecdysozoa</taxon>
        <taxon>Nematoda</taxon>
        <taxon>Chromadorea</taxon>
        <taxon>Rhabditida</taxon>
        <taxon>Rhabditina</taxon>
        <taxon>Rhabditomorpha</taxon>
        <taxon>Strongyloidea</taxon>
        <taxon>Trichostrongylidae</taxon>
        <taxon>Haemonchus</taxon>
    </lineage>
</organism>
<keyword evidence="1" id="KW-1133">Transmembrane helix</keyword>
<keyword evidence="1" id="KW-0472">Membrane</keyword>
<dbReference type="WBParaSite" id="HPLM_0001509001-mRNA-1">
    <property type="protein sequence ID" value="HPLM_0001509001-mRNA-1"/>
    <property type="gene ID" value="HPLM_0001509001"/>
</dbReference>
<gene>
    <name evidence="2" type="ORF">HPLM_LOCUS15082</name>
</gene>
<evidence type="ECO:0000313" key="4">
    <source>
        <dbReference type="WBParaSite" id="HPLM_0001509001-mRNA-1"/>
    </source>
</evidence>
<dbReference type="EMBL" id="UZAF01018827">
    <property type="protein sequence ID" value="VDO55322.1"/>
    <property type="molecule type" value="Genomic_DNA"/>
</dbReference>
<feature type="transmembrane region" description="Helical" evidence="1">
    <location>
        <begin position="33"/>
        <end position="55"/>
    </location>
</feature>
<dbReference type="AlphaFoldDB" id="A0A0N4WTZ5"/>
<name>A0A0N4WTZ5_HAEPC</name>
<reference evidence="4" key="1">
    <citation type="submission" date="2017-02" db="UniProtKB">
        <authorList>
            <consortium name="WormBaseParasite"/>
        </authorList>
    </citation>
    <scope>IDENTIFICATION</scope>
</reference>
<dbReference type="STRING" id="6290.A0A0N4WTZ5"/>
<evidence type="ECO:0000313" key="2">
    <source>
        <dbReference type="EMBL" id="VDO55322.1"/>
    </source>
</evidence>
<keyword evidence="1" id="KW-0812">Transmembrane</keyword>
<proteinExistence type="predicted"/>
<dbReference type="OrthoDB" id="5917530at2759"/>
<accession>A0A0N4WTZ5</accession>
<sequence>MPCLFLFRLPCRNKSISISCFQYIIEAKCTDDVLFISAAIFGAVVLILQTFPIFMNNWVFLTEPRPINKTNENGEQIESTFHYNVGYFQVCRTYKSNESGIVYNDYEITSTLLKNMLYVPFQVCIIIALAAQITIALLHVTSVPRQPEVFRKIVAACTIRVQGMGAKIRIWMEPIQPIIFTSVAID</sequence>
<dbReference type="Proteomes" id="UP000268014">
    <property type="component" value="Unassembled WGS sequence"/>
</dbReference>
<evidence type="ECO:0000313" key="3">
    <source>
        <dbReference type="Proteomes" id="UP000268014"/>
    </source>
</evidence>
<keyword evidence="3" id="KW-1185">Reference proteome</keyword>
<reference evidence="2 3" key="2">
    <citation type="submission" date="2018-11" db="EMBL/GenBank/DDBJ databases">
        <authorList>
            <consortium name="Pathogen Informatics"/>
        </authorList>
    </citation>
    <scope>NUCLEOTIDE SEQUENCE [LARGE SCALE GENOMIC DNA]</scope>
    <source>
        <strain evidence="2 3">MHpl1</strain>
    </source>
</reference>
<protein>
    <submittedName>
        <fullName evidence="4">G protein-coupled receptor</fullName>
    </submittedName>
</protein>
<feature type="transmembrane region" description="Helical" evidence="1">
    <location>
        <begin position="117"/>
        <end position="138"/>
    </location>
</feature>
<evidence type="ECO:0000256" key="1">
    <source>
        <dbReference type="SAM" id="Phobius"/>
    </source>
</evidence>